<protein>
    <recommendedName>
        <fullName evidence="3">Copia protein</fullName>
    </recommendedName>
</protein>
<organism evidence="1 2">
    <name type="scientific">Mucuna pruriens</name>
    <name type="common">Velvet bean</name>
    <name type="synonym">Dolichos pruriens</name>
    <dbReference type="NCBI Taxonomy" id="157652"/>
    <lineage>
        <taxon>Eukaryota</taxon>
        <taxon>Viridiplantae</taxon>
        <taxon>Streptophyta</taxon>
        <taxon>Embryophyta</taxon>
        <taxon>Tracheophyta</taxon>
        <taxon>Spermatophyta</taxon>
        <taxon>Magnoliopsida</taxon>
        <taxon>eudicotyledons</taxon>
        <taxon>Gunneridae</taxon>
        <taxon>Pentapetalae</taxon>
        <taxon>rosids</taxon>
        <taxon>fabids</taxon>
        <taxon>Fabales</taxon>
        <taxon>Fabaceae</taxon>
        <taxon>Papilionoideae</taxon>
        <taxon>50 kb inversion clade</taxon>
        <taxon>NPAAA clade</taxon>
        <taxon>indigoferoid/millettioid clade</taxon>
        <taxon>Phaseoleae</taxon>
        <taxon>Mucuna</taxon>
    </lineage>
</organism>
<comment type="caution">
    <text evidence="1">The sequence shown here is derived from an EMBL/GenBank/DDBJ whole genome shotgun (WGS) entry which is preliminary data.</text>
</comment>
<name>A0A371FBN3_MUCPR</name>
<evidence type="ECO:0000313" key="2">
    <source>
        <dbReference type="Proteomes" id="UP000257109"/>
    </source>
</evidence>
<sequence length="70" mass="8112">LGKESLRGNIVTWRNNKQNVVARFSTEVEFQIILDTLKVKYVGLIKLFCDNNSTINITHNLVQNDRTKHI</sequence>
<feature type="non-terminal residue" evidence="1">
    <location>
        <position position="70"/>
    </location>
</feature>
<dbReference type="CDD" id="cd09272">
    <property type="entry name" value="RNase_HI_RT_Ty1"/>
    <property type="match status" value="1"/>
</dbReference>
<proteinExistence type="predicted"/>
<keyword evidence="2" id="KW-1185">Reference proteome</keyword>
<dbReference type="OrthoDB" id="414945at2759"/>
<dbReference type="Proteomes" id="UP000257109">
    <property type="component" value="Unassembled WGS sequence"/>
</dbReference>
<evidence type="ECO:0000313" key="1">
    <source>
        <dbReference type="EMBL" id="RDX75715.1"/>
    </source>
</evidence>
<feature type="non-terminal residue" evidence="1">
    <location>
        <position position="1"/>
    </location>
</feature>
<reference evidence="1" key="1">
    <citation type="submission" date="2018-05" db="EMBL/GenBank/DDBJ databases">
        <title>Draft genome of Mucuna pruriens seed.</title>
        <authorList>
            <person name="Nnadi N.E."/>
            <person name="Vos R."/>
            <person name="Hasami M.H."/>
            <person name="Devisetty U.K."/>
            <person name="Aguiy J.C."/>
        </authorList>
    </citation>
    <scope>NUCLEOTIDE SEQUENCE [LARGE SCALE GENOMIC DNA]</scope>
    <source>
        <strain evidence="1">JCA_2017</strain>
    </source>
</reference>
<dbReference type="EMBL" id="QJKJ01009743">
    <property type="protein sequence ID" value="RDX75715.1"/>
    <property type="molecule type" value="Genomic_DNA"/>
</dbReference>
<gene>
    <name evidence="1" type="ORF">CR513_44375</name>
</gene>
<accession>A0A371FBN3</accession>
<dbReference type="AlphaFoldDB" id="A0A371FBN3"/>
<evidence type="ECO:0008006" key="3">
    <source>
        <dbReference type="Google" id="ProtNLM"/>
    </source>
</evidence>